<evidence type="ECO:0000259" key="5">
    <source>
        <dbReference type="Pfam" id="PF00294"/>
    </source>
</evidence>
<evidence type="ECO:0000256" key="1">
    <source>
        <dbReference type="ARBA" id="ARBA00010688"/>
    </source>
</evidence>
<dbReference type="InterPro" id="IPR002173">
    <property type="entry name" value="Carboh/pur_kinase_PfkB_CS"/>
</dbReference>
<dbReference type="PROSITE" id="PS00584">
    <property type="entry name" value="PFKB_KINASES_2"/>
    <property type="match status" value="1"/>
</dbReference>
<keyword evidence="2 4" id="KW-0808">Transferase</keyword>
<accession>A0A1H0R9G3</accession>
<dbReference type="Pfam" id="PF00294">
    <property type="entry name" value="PfkB"/>
    <property type="match status" value="1"/>
</dbReference>
<reference evidence="6 7" key="1">
    <citation type="submission" date="2016-10" db="EMBL/GenBank/DDBJ databases">
        <authorList>
            <person name="de Groot N.N."/>
        </authorList>
    </citation>
    <scope>NUCLEOTIDE SEQUENCE [LARGE SCALE GENOMIC DNA]</scope>
    <source>
        <strain evidence="7">P4-7,KCTC 19426,CECT 7604</strain>
    </source>
</reference>
<protein>
    <submittedName>
        <fullName evidence="6">2-dehydro-3-deoxygluconokinase</fullName>
    </submittedName>
</protein>
<evidence type="ECO:0000256" key="3">
    <source>
        <dbReference type="ARBA" id="ARBA00022777"/>
    </source>
</evidence>
<comment type="similarity">
    <text evidence="1 4">Belongs to the carbohydrate kinase PfkB family.</text>
</comment>
<dbReference type="PANTHER" id="PTHR43320">
    <property type="entry name" value="SUGAR KINASE"/>
    <property type="match status" value="1"/>
</dbReference>
<keyword evidence="7" id="KW-1185">Reference proteome</keyword>
<dbReference type="InterPro" id="IPR002139">
    <property type="entry name" value="Ribo/fructo_kinase"/>
</dbReference>
<dbReference type="SUPFAM" id="SSF53613">
    <property type="entry name" value="Ribokinase-like"/>
    <property type="match status" value="1"/>
</dbReference>
<evidence type="ECO:0000256" key="4">
    <source>
        <dbReference type="RuleBase" id="RU003704"/>
    </source>
</evidence>
<dbReference type="InterPro" id="IPR011611">
    <property type="entry name" value="PfkB_dom"/>
</dbReference>
<name>A0A1H0R9G3_9ACTN</name>
<dbReference type="InterPro" id="IPR052700">
    <property type="entry name" value="Carb_kinase_PfkB-like"/>
</dbReference>
<keyword evidence="3 4" id="KW-0418">Kinase</keyword>
<dbReference type="AlphaFoldDB" id="A0A1H0R9G3"/>
<feature type="domain" description="Carbohydrate kinase PfkB" evidence="5">
    <location>
        <begin position="12"/>
        <end position="307"/>
    </location>
</feature>
<gene>
    <name evidence="6" type="ORF">SAMN04515671_3446</name>
</gene>
<evidence type="ECO:0000313" key="6">
    <source>
        <dbReference type="EMBL" id="SDP25799.1"/>
    </source>
</evidence>
<dbReference type="GO" id="GO:0016301">
    <property type="term" value="F:kinase activity"/>
    <property type="evidence" value="ECO:0007669"/>
    <property type="project" value="UniProtKB-KW"/>
</dbReference>
<evidence type="ECO:0000313" key="7">
    <source>
        <dbReference type="Proteomes" id="UP000198741"/>
    </source>
</evidence>
<sequence>MDEVCPLLDLRMSDVVTVGETMALMAPETTGALFHTPLLRLGIGGAESNVAIGLQRLGTSAAWVGRVGNDSLGDLIVRELTAEGLRVHAVRDANAPTGLMIKERRTPLNQRVWYYRSGSAGSRLRPGDLPTGLVESSRVLHISGITPALSTSAAGTVAEAVRAARASGTVVSFDVNYRRALWSPETATAACRELAAQADIVFAGEDEAAMLVGPGPAADLARRLADLGAGQVVVKRGEQGCTAVIDDRLYDQPAISVTVVDTVGAGDAFVAGYLHQFLLGADVPTRLLAAVRNAAFVCLSPGDWEGLPRDGDLALLTDAEAVQR</sequence>
<dbReference type="PRINTS" id="PR00990">
    <property type="entry name" value="RIBOKINASE"/>
</dbReference>
<evidence type="ECO:0000256" key="2">
    <source>
        <dbReference type="ARBA" id="ARBA00022679"/>
    </source>
</evidence>
<dbReference type="Gene3D" id="3.40.1190.20">
    <property type="match status" value="1"/>
</dbReference>
<dbReference type="STRING" id="1090615.SAMN04515671_3446"/>
<organism evidence="6 7">
    <name type="scientific">Nakamurella panacisegetis</name>
    <dbReference type="NCBI Taxonomy" id="1090615"/>
    <lineage>
        <taxon>Bacteria</taxon>
        <taxon>Bacillati</taxon>
        <taxon>Actinomycetota</taxon>
        <taxon>Actinomycetes</taxon>
        <taxon>Nakamurellales</taxon>
        <taxon>Nakamurellaceae</taxon>
        <taxon>Nakamurella</taxon>
    </lineage>
</organism>
<dbReference type="Proteomes" id="UP000198741">
    <property type="component" value="Chromosome I"/>
</dbReference>
<dbReference type="PANTHER" id="PTHR43320:SF2">
    <property type="entry name" value="2-DEHYDRO-3-DEOXYGLUCONOKINASE_2-DEHYDRO-3-DEOXYGALACTONOKINASE"/>
    <property type="match status" value="1"/>
</dbReference>
<dbReference type="CDD" id="cd01166">
    <property type="entry name" value="KdgK"/>
    <property type="match status" value="1"/>
</dbReference>
<dbReference type="InterPro" id="IPR029056">
    <property type="entry name" value="Ribokinase-like"/>
</dbReference>
<proteinExistence type="inferred from homology"/>
<dbReference type="EMBL" id="LT629710">
    <property type="protein sequence ID" value="SDP25799.1"/>
    <property type="molecule type" value="Genomic_DNA"/>
</dbReference>